<accession>A0ABD1ILH7</accession>
<dbReference type="EMBL" id="JBEAFC010000001">
    <property type="protein sequence ID" value="KAL1569367.1"/>
    <property type="molecule type" value="Genomic_DNA"/>
</dbReference>
<keyword evidence="2" id="KW-1185">Reference proteome</keyword>
<comment type="caution">
    <text evidence="1">The sequence shown here is derived from an EMBL/GenBank/DDBJ whole genome shotgun (WGS) entry which is preliminary data.</text>
</comment>
<organism evidence="1 2">
    <name type="scientific">Salvia divinorum</name>
    <name type="common">Maria pastora</name>
    <name type="synonym">Diviner's sage</name>
    <dbReference type="NCBI Taxonomy" id="28513"/>
    <lineage>
        <taxon>Eukaryota</taxon>
        <taxon>Viridiplantae</taxon>
        <taxon>Streptophyta</taxon>
        <taxon>Embryophyta</taxon>
        <taxon>Tracheophyta</taxon>
        <taxon>Spermatophyta</taxon>
        <taxon>Magnoliopsida</taxon>
        <taxon>eudicotyledons</taxon>
        <taxon>Gunneridae</taxon>
        <taxon>Pentapetalae</taxon>
        <taxon>asterids</taxon>
        <taxon>lamiids</taxon>
        <taxon>Lamiales</taxon>
        <taxon>Lamiaceae</taxon>
        <taxon>Nepetoideae</taxon>
        <taxon>Mentheae</taxon>
        <taxon>Salviinae</taxon>
        <taxon>Salvia</taxon>
        <taxon>Salvia subgen. Calosphace</taxon>
    </lineage>
</organism>
<dbReference type="PANTHER" id="PTHR33450:SF4">
    <property type="entry name" value="OS04G0665666 PROTEIN"/>
    <property type="match status" value="1"/>
</dbReference>
<sequence length="201" mass="23574">MAAFSSIKSSNPLNIFSMKPSPPISKLKTLFRTFIFSHMYRAARALSKVKSLLIEHMRDMQFLHLAEYRRSRNCKKRLYFGSFRLHYNWCTSHVMPLVQESYQNSHIYYDASCNVVVPTSTNMTKTTLAIPDGTTSSLYYRESEGLSRYLEWLEEEKGNQESSSNEIDKLADLFIADCHEKFRLEKQESYRIFQEMMARSV</sequence>
<dbReference type="AlphaFoldDB" id="A0ABD1ILH7"/>
<dbReference type="Pfam" id="PF05553">
    <property type="entry name" value="DUF761"/>
    <property type="match status" value="1"/>
</dbReference>
<dbReference type="InterPro" id="IPR008480">
    <property type="entry name" value="DUF761_pln"/>
</dbReference>
<proteinExistence type="predicted"/>
<gene>
    <name evidence="1" type="ORF">AAHA92_00852</name>
</gene>
<dbReference type="Proteomes" id="UP001567538">
    <property type="component" value="Unassembled WGS sequence"/>
</dbReference>
<evidence type="ECO:0000313" key="1">
    <source>
        <dbReference type="EMBL" id="KAL1569367.1"/>
    </source>
</evidence>
<evidence type="ECO:0000313" key="2">
    <source>
        <dbReference type="Proteomes" id="UP001567538"/>
    </source>
</evidence>
<name>A0ABD1ILH7_SALDI</name>
<dbReference type="PANTHER" id="PTHR33450">
    <property type="entry name" value="EMB|CAB67623.1-RELATED"/>
    <property type="match status" value="1"/>
</dbReference>
<reference evidence="1 2" key="1">
    <citation type="submission" date="2024-06" db="EMBL/GenBank/DDBJ databases">
        <title>A chromosome level genome sequence of Diviner's sage (Salvia divinorum).</title>
        <authorList>
            <person name="Ford S.A."/>
            <person name="Ro D.-K."/>
            <person name="Ness R.W."/>
            <person name="Phillips M.A."/>
        </authorList>
    </citation>
    <scope>NUCLEOTIDE SEQUENCE [LARGE SCALE GENOMIC DNA]</scope>
    <source>
        <strain evidence="1">SAF-2024a</strain>
        <tissue evidence="1">Leaf</tissue>
    </source>
</reference>
<protein>
    <submittedName>
        <fullName evidence="1">Uncharacterized protein</fullName>
    </submittedName>
</protein>